<evidence type="ECO:0000256" key="1">
    <source>
        <dbReference type="SAM" id="SignalP"/>
    </source>
</evidence>
<dbReference type="PANTHER" id="PTHR22538">
    <property type="entry name" value="CILIA- AND FLAGELLA-ASSOCIATED PROTEIN 74"/>
    <property type="match status" value="1"/>
</dbReference>
<dbReference type="EMBL" id="NBNE01007237">
    <property type="protein sequence ID" value="OWZ00912.1"/>
    <property type="molecule type" value="Genomic_DNA"/>
</dbReference>
<reference evidence="3" key="1">
    <citation type="submission" date="2017-03" db="EMBL/GenBank/DDBJ databases">
        <title>Phytopthora megakarya and P. palmivora, two closely related causual agents of cacao black pod achieved similar genome size and gene model numbers by different mechanisms.</title>
        <authorList>
            <person name="Ali S."/>
            <person name="Shao J."/>
            <person name="Larry D.J."/>
            <person name="Kronmiller B."/>
            <person name="Shen D."/>
            <person name="Strem M.D."/>
            <person name="Melnick R.L."/>
            <person name="Guiltinan M.J."/>
            <person name="Tyler B.M."/>
            <person name="Meinhardt L.W."/>
            <person name="Bailey B.A."/>
        </authorList>
    </citation>
    <scope>NUCLEOTIDE SEQUENCE [LARGE SCALE GENOMIC DNA]</scope>
    <source>
        <strain evidence="3">zdho120</strain>
    </source>
</reference>
<evidence type="ECO:0008006" key="4">
    <source>
        <dbReference type="Google" id="ProtNLM"/>
    </source>
</evidence>
<dbReference type="SUPFAM" id="SSF53474">
    <property type="entry name" value="alpha/beta-Hydrolases"/>
    <property type="match status" value="1"/>
</dbReference>
<keyword evidence="3" id="KW-1185">Reference proteome</keyword>
<dbReference type="PANTHER" id="PTHR22538:SF1">
    <property type="entry name" value="VWFD DOMAIN-CONTAINING PROTEIN"/>
    <property type="match status" value="1"/>
</dbReference>
<dbReference type="OrthoDB" id="95392at2759"/>
<evidence type="ECO:0000313" key="3">
    <source>
        <dbReference type="Proteomes" id="UP000198211"/>
    </source>
</evidence>
<name>A0A225V6I8_9STRA</name>
<dbReference type="AlphaFoldDB" id="A0A225V6I8"/>
<protein>
    <recommendedName>
        <fullName evidence="4">GPI inositol-deacylase</fullName>
    </recommendedName>
</protein>
<gene>
    <name evidence="2" type="ORF">PHMEG_00027798</name>
</gene>
<evidence type="ECO:0000313" key="2">
    <source>
        <dbReference type="EMBL" id="OWZ00912.1"/>
    </source>
</evidence>
<proteinExistence type="predicted"/>
<feature type="signal peptide" evidence="1">
    <location>
        <begin position="1"/>
        <end position="22"/>
    </location>
</feature>
<dbReference type="Proteomes" id="UP000198211">
    <property type="component" value="Unassembled WGS sequence"/>
</dbReference>
<organism evidence="2 3">
    <name type="scientific">Phytophthora megakarya</name>
    <dbReference type="NCBI Taxonomy" id="4795"/>
    <lineage>
        <taxon>Eukaryota</taxon>
        <taxon>Sar</taxon>
        <taxon>Stramenopiles</taxon>
        <taxon>Oomycota</taxon>
        <taxon>Peronosporomycetes</taxon>
        <taxon>Peronosporales</taxon>
        <taxon>Peronosporaceae</taxon>
        <taxon>Phytophthora</taxon>
    </lineage>
</organism>
<dbReference type="InterPro" id="IPR029058">
    <property type="entry name" value="AB_hydrolase_fold"/>
</dbReference>
<feature type="chain" id="PRO_5013098764" description="GPI inositol-deacylase" evidence="1">
    <location>
        <begin position="23"/>
        <end position="541"/>
    </location>
</feature>
<dbReference type="Gene3D" id="3.40.50.1820">
    <property type="entry name" value="alpha/beta hydrolase"/>
    <property type="match status" value="1"/>
</dbReference>
<accession>A0A225V6I8</accession>
<keyword evidence="1" id="KW-0732">Signal</keyword>
<comment type="caution">
    <text evidence="2">The sequence shown here is derived from an EMBL/GenBank/DDBJ whole genome shotgun (WGS) entry which is preliminary data.</text>
</comment>
<sequence length="541" mass="58455">MRSSLPSVLAIVFAWVLCVIHAALLRDSTEQVEQDFSTVPSLKLHVMLKGKNVQIHGQSVFDVFAKPVVSNGNTELRYDGFSSFVEGDTKFMYTVVNGVSYVVEKTRGKKTSAATPSVRCYSSGIPFGDMLSSLNKAVAIPSASVNGEQIRCPYGSLYQTSLGDADFVLCASGASGFTVYGIDMTVDVEYLSRPIKNISTLTPGINVDACPVVIIPTTVTPTATALLTGEAISSTSARNLQESEPAEIKSDTCECKSTPRPCIFLHGSGNPTEEAELQDTPKLTKRKYGEMGDHAPCCTTIKYAVLNTNDRGWTNATLQQKYCDFSLSMSNSSDLSTRTVSDTIVVTHSMGGLVMAGAIANGMCKFAKSTSWVSLSPPMAGTMAADYIQDLCDGNITGLKIDMMDMLGLVKCPASTSRKYLGYQNGNHTTPALNAAYNAAQKAYRKNVYAAICSRTYRGVLSNYYAKCVIGGKMIPHKSKENDGLVEFESCLGGLDAGLFGNSYRDRFYAGKLNHADTAFLTRDGIFSDAQKPFKWFECLL</sequence>